<keyword evidence="1" id="KW-0456">Lyase</keyword>
<protein>
    <submittedName>
        <fullName evidence="1">Citryl-CoA lyase</fullName>
    </submittedName>
</protein>
<dbReference type="EMBL" id="RSED01000007">
    <property type="protein sequence ID" value="RRS04251.1"/>
    <property type="molecule type" value="Genomic_DNA"/>
</dbReference>
<accession>A0A3R8S1W7</accession>
<dbReference type="GO" id="GO:0046912">
    <property type="term" value="F:acyltransferase activity, acyl groups converted into alkyl on transfer"/>
    <property type="evidence" value="ECO:0007669"/>
    <property type="project" value="InterPro"/>
</dbReference>
<gene>
    <name evidence="1" type="ORF">EIP75_10135</name>
</gene>
<dbReference type="OrthoDB" id="5405293at2"/>
<dbReference type="RefSeq" id="WP_125243157.1">
    <property type="nucleotide sequence ID" value="NZ_RSED01000007.1"/>
</dbReference>
<comment type="caution">
    <text evidence="1">The sequence shown here is derived from an EMBL/GenBank/DDBJ whole genome shotgun (WGS) entry which is preliminary data.</text>
</comment>
<keyword evidence="2" id="KW-1185">Reference proteome</keyword>
<reference evidence="1 2" key="1">
    <citation type="submission" date="2018-12" db="EMBL/GenBank/DDBJ databases">
        <title>The whole draft genome of Aquabacterium sp. SJQ9.</title>
        <authorList>
            <person name="Sun L."/>
            <person name="Gao X."/>
            <person name="Chen W."/>
            <person name="Huang K."/>
        </authorList>
    </citation>
    <scope>NUCLEOTIDE SEQUENCE [LARGE SCALE GENOMIC DNA]</scope>
    <source>
        <strain evidence="1 2">SJQ9</strain>
    </source>
</reference>
<dbReference type="AlphaFoldDB" id="A0A3R8S1W7"/>
<dbReference type="GO" id="GO:0016829">
    <property type="term" value="F:lyase activity"/>
    <property type="evidence" value="ECO:0007669"/>
    <property type="project" value="UniProtKB-KW"/>
</dbReference>
<dbReference type="InterPro" id="IPR036969">
    <property type="entry name" value="Citrate_synthase_sf"/>
</dbReference>
<sequence length="272" mass="29982">MSHPHPLQAHVGVLRTRVGGAFPGSRAVFRGHDLHQDPTVRNLTWVELCAFGITGRRITRDQARVIETMWVWTSYPDARIWNNRVAALAGTTRSTPNLAISAAQAVSEATIYGRRNEYRALAFFRWAHQRMLAGATVEQAIDEHLRAGKRLAGYGRPLASDDERIAPTMALARELGLADGPHVRLCFEVDRALQAQGKPLRMNFGALTSAFGADFGFTPREYGMMHFPAFVGGMQPCYLEALDKPPGAVFPTPCDGVVYDGEPARDWPGAVR</sequence>
<dbReference type="SUPFAM" id="SSF48256">
    <property type="entry name" value="Citrate synthase"/>
    <property type="match status" value="1"/>
</dbReference>
<organism evidence="1 2">
    <name type="scientific">Aquabacterium soli</name>
    <dbReference type="NCBI Taxonomy" id="2493092"/>
    <lineage>
        <taxon>Bacteria</taxon>
        <taxon>Pseudomonadati</taxon>
        <taxon>Pseudomonadota</taxon>
        <taxon>Betaproteobacteria</taxon>
        <taxon>Burkholderiales</taxon>
        <taxon>Aquabacterium</taxon>
    </lineage>
</organism>
<dbReference type="Proteomes" id="UP000269265">
    <property type="component" value="Unassembled WGS sequence"/>
</dbReference>
<proteinExistence type="predicted"/>
<evidence type="ECO:0000313" key="2">
    <source>
        <dbReference type="Proteomes" id="UP000269265"/>
    </source>
</evidence>
<name>A0A3R8S1W7_9BURK</name>
<evidence type="ECO:0000313" key="1">
    <source>
        <dbReference type="EMBL" id="RRS04251.1"/>
    </source>
</evidence>